<keyword evidence="1" id="KW-0808">Transferase</keyword>
<evidence type="ECO:0000313" key="9">
    <source>
        <dbReference type="Proteomes" id="UP000007875"/>
    </source>
</evidence>
<keyword evidence="3" id="KW-0418">Kinase</keyword>
<dbReference type="AlphaFoldDB" id="H2Z535"/>
<evidence type="ECO:0000256" key="5">
    <source>
        <dbReference type="PROSITE-ProRule" id="PRU10141"/>
    </source>
</evidence>
<dbReference type="InterPro" id="IPR000719">
    <property type="entry name" value="Prot_kinase_dom"/>
</dbReference>
<dbReference type="InterPro" id="IPR011009">
    <property type="entry name" value="Kinase-like_dom_sf"/>
</dbReference>
<dbReference type="InterPro" id="IPR008271">
    <property type="entry name" value="Ser/Thr_kinase_AS"/>
</dbReference>
<accession>H2Z535</accession>
<dbReference type="eggNOG" id="KOG0192">
    <property type="taxonomic scope" value="Eukaryota"/>
</dbReference>
<dbReference type="Pfam" id="PF00069">
    <property type="entry name" value="Pkinase"/>
    <property type="match status" value="1"/>
</dbReference>
<dbReference type="PROSITE" id="PS50011">
    <property type="entry name" value="PROTEIN_KINASE_DOM"/>
    <property type="match status" value="1"/>
</dbReference>
<keyword evidence="9" id="KW-1185">Reference proteome</keyword>
<dbReference type="GO" id="GO:0005524">
    <property type="term" value="F:ATP binding"/>
    <property type="evidence" value="ECO:0007669"/>
    <property type="project" value="UniProtKB-UniRule"/>
</dbReference>
<evidence type="ECO:0000313" key="8">
    <source>
        <dbReference type="Ensembl" id="ENSCSAVP00000012697.1"/>
    </source>
</evidence>
<dbReference type="InterPro" id="IPR051681">
    <property type="entry name" value="Ser/Thr_Kinases-Pseudokinases"/>
</dbReference>
<evidence type="ECO:0000256" key="3">
    <source>
        <dbReference type="ARBA" id="ARBA00022777"/>
    </source>
</evidence>
<evidence type="ECO:0000256" key="4">
    <source>
        <dbReference type="ARBA" id="ARBA00022840"/>
    </source>
</evidence>
<dbReference type="HOGENOM" id="CLU_1109135_0_0_1"/>
<dbReference type="GO" id="GO:0004674">
    <property type="term" value="F:protein serine/threonine kinase activity"/>
    <property type="evidence" value="ECO:0007669"/>
    <property type="project" value="UniProtKB-KW"/>
</dbReference>
<feature type="domain" description="Protein kinase" evidence="7">
    <location>
        <begin position="20"/>
        <end position="251"/>
    </location>
</feature>
<dbReference type="PROSITE" id="PS00108">
    <property type="entry name" value="PROTEIN_KINASE_ST"/>
    <property type="match status" value="1"/>
</dbReference>
<organism evidence="8 9">
    <name type="scientific">Ciona savignyi</name>
    <name type="common">Pacific transparent sea squirt</name>
    <dbReference type="NCBI Taxonomy" id="51511"/>
    <lineage>
        <taxon>Eukaryota</taxon>
        <taxon>Metazoa</taxon>
        <taxon>Chordata</taxon>
        <taxon>Tunicata</taxon>
        <taxon>Ascidiacea</taxon>
        <taxon>Phlebobranchia</taxon>
        <taxon>Cionidae</taxon>
        <taxon>Ciona</taxon>
    </lineage>
</organism>
<dbReference type="STRING" id="51511.ENSCSAVP00000012697"/>
<dbReference type="InterPro" id="IPR017441">
    <property type="entry name" value="Protein_kinase_ATP_BS"/>
</dbReference>
<sequence length="251" mass="28168">MSSPMLCTPNFNIDSLKCKLDSSCILGIGGSAITFKGLHGIFGEVAAKVLAYNKDLDTTAANEIDLLSTVNANSFVVNFYGWCMMKRAGIKHPVIVMEYMAGGSLHQLLYRDLAIKLPIHFKNRLIKELAGAINFLHSKLKNKNPIVHCDLKPQNLLLTMEMHLKVSDLGSAARSSTTEHIQKDKDDNFLYITHRYCAPELFTGNLNKRPLPQVDIYSFGIILWEIMVREEPYRYANGGDFIQHAVKNHAN</sequence>
<dbReference type="Proteomes" id="UP000007875">
    <property type="component" value="Unassembled WGS sequence"/>
</dbReference>
<dbReference type="InParanoid" id="H2Z535"/>
<protein>
    <recommendedName>
        <fullName evidence="7">Protein kinase domain-containing protein</fullName>
    </recommendedName>
</protein>
<reference evidence="8" key="3">
    <citation type="submission" date="2025-09" db="UniProtKB">
        <authorList>
            <consortium name="Ensembl"/>
        </authorList>
    </citation>
    <scope>IDENTIFICATION</scope>
</reference>
<dbReference type="SUPFAM" id="SSF56112">
    <property type="entry name" value="Protein kinase-like (PK-like)"/>
    <property type="match status" value="1"/>
</dbReference>
<comment type="similarity">
    <text evidence="6">Belongs to the protein kinase superfamily.</text>
</comment>
<dbReference type="PANTHER" id="PTHR44329">
    <property type="entry name" value="SERINE/THREONINE-PROTEIN KINASE TNNI3K-RELATED"/>
    <property type="match status" value="1"/>
</dbReference>
<keyword evidence="4 5" id="KW-0067">ATP-binding</keyword>
<dbReference type="GeneTree" id="ENSGT00940000164384"/>
<name>H2Z535_CIOSA</name>
<reference evidence="8" key="2">
    <citation type="submission" date="2025-08" db="UniProtKB">
        <authorList>
            <consortium name="Ensembl"/>
        </authorList>
    </citation>
    <scope>IDENTIFICATION</scope>
</reference>
<evidence type="ECO:0000256" key="6">
    <source>
        <dbReference type="RuleBase" id="RU000304"/>
    </source>
</evidence>
<proteinExistence type="inferred from homology"/>
<dbReference type="SMART" id="SM00220">
    <property type="entry name" value="S_TKc"/>
    <property type="match status" value="1"/>
</dbReference>
<keyword evidence="6" id="KW-0723">Serine/threonine-protein kinase</keyword>
<dbReference type="PANTHER" id="PTHR44329:SF288">
    <property type="entry name" value="MITOGEN-ACTIVATED PROTEIN KINASE KINASE KINASE 20"/>
    <property type="match status" value="1"/>
</dbReference>
<dbReference type="Gene3D" id="1.10.510.10">
    <property type="entry name" value="Transferase(Phosphotransferase) domain 1"/>
    <property type="match status" value="1"/>
</dbReference>
<dbReference type="PROSITE" id="PS00107">
    <property type="entry name" value="PROTEIN_KINASE_ATP"/>
    <property type="match status" value="1"/>
</dbReference>
<reference evidence="9" key="1">
    <citation type="submission" date="2003-08" db="EMBL/GenBank/DDBJ databases">
        <authorList>
            <person name="Birren B."/>
            <person name="Nusbaum C."/>
            <person name="Abebe A."/>
            <person name="Abouelleil A."/>
            <person name="Adekoya E."/>
            <person name="Ait-zahra M."/>
            <person name="Allen N."/>
            <person name="Allen T."/>
            <person name="An P."/>
            <person name="Anderson M."/>
            <person name="Anderson S."/>
            <person name="Arachchi H."/>
            <person name="Armbruster J."/>
            <person name="Bachantsang P."/>
            <person name="Baldwin J."/>
            <person name="Barry A."/>
            <person name="Bayul T."/>
            <person name="Blitshsteyn B."/>
            <person name="Bloom T."/>
            <person name="Blye J."/>
            <person name="Boguslavskiy L."/>
            <person name="Borowsky M."/>
            <person name="Boukhgalter B."/>
            <person name="Brunache A."/>
            <person name="Butler J."/>
            <person name="Calixte N."/>
            <person name="Calvo S."/>
            <person name="Camarata J."/>
            <person name="Campo K."/>
            <person name="Chang J."/>
            <person name="Cheshatsang Y."/>
            <person name="Citroen M."/>
            <person name="Collymore A."/>
            <person name="Considine T."/>
            <person name="Cook A."/>
            <person name="Cooke P."/>
            <person name="Corum B."/>
            <person name="Cuomo C."/>
            <person name="David R."/>
            <person name="Dawoe T."/>
            <person name="Degray S."/>
            <person name="Dodge S."/>
            <person name="Dooley K."/>
            <person name="Dorje P."/>
            <person name="Dorjee K."/>
            <person name="Dorris L."/>
            <person name="Duffey N."/>
            <person name="Dupes A."/>
            <person name="Elkins T."/>
            <person name="Engels R."/>
            <person name="Erickson J."/>
            <person name="Farina A."/>
            <person name="Faro S."/>
            <person name="Ferreira P."/>
            <person name="Fischer H."/>
            <person name="Fitzgerald M."/>
            <person name="Foley K."/>
            <person name="Gage D."/>
            <person name="Galagan J."/>
            <person name="Gearin G."/>
            <person name="Gnerre S."/>
            <person name="Gnirke A."/>
            <person name="Goyette A."/>
            <person name="Graham J."/>
            <person name="Grandbois E."/>
            <person name="Gyaltsen K."/>
            <person name="Hafez N."/>
            <person name="Hagopian D."/>
            <person name="Hagos B."/>
            <person name="Hall J."/>
            <person name="Hatcher B."/>
            <person name="Heller A."/>
            <person name="Higgins H."/>
            <person name="Honan T."/>
            <person name="Horn A."/>
            <person name="Houde N."/>
            <person name="Hughes L."/>
            <person name="Hulme W."/>
            <person name="Husby E."/>
            <person name="Iliev I."/>
            <person name="Jaffe D."/>
            <person name="Jones C."/>
            <person name="Kamal M."/>
            <person name="Kamat A."/>
            <person name="Kamvysselis M."/>
            <person name="Karlsson E."/>
            <person name="Kells C."/>
            <person name="Kieu A."/>
            <person name="Kisner P."/>
            <person name="Kodira C."/>
            <person name="Kulbokas E."/>
            <person name="Labutti K."/>
            <person name="Lama D."/>
            <person name="Landers T."/>
            <person name="Leger J."/>
            <person name="Levine S."/>
            <person name="Lewis D."/>
            <person name="Lewis T."/>
            <person name="Lindblad-toh K."/>
            <person name="Liu X."/>
            <person name="Lokyitsang T."/>
            <person name="Lokyitsang Y."/>
            <person name="Lucien O."/>
            <person name="Lui A."/>
            <person name="Ma L.J."/>
            <person name="Mabbitt R."/>
            <person name="Macdonald J."/>
            <person name="Maclean C."/>
            <person name="Major J."/>
            <person name="Manning J."/>
            <person name="Marabella R."/>
            <person name="Maru K."/>
            <person name="Matthews C."/>
            <person name="Mauceli E."/>
            <person name="Mccarthy M."/>
            <person name="Mcdonough S."/>
            <person name="Mcghee T."/>
            <person name="Meldrim J."/>
            <person name="Meneus L."/>
            <person name="Mesirov J."/>
            <person name="Mihalev A."/>
            <person name="Mihova T."/>
            <person name="Mikkelsen T."/>
            <person name="Mlenga V."/>
            <person name="Moru K."/>
            <person name="Mozes J."/>
            <person name="Mulrain L."/>
            <person name="Munson G."/>
            <person name="Naylor J."/>
            <person name="Newes C."/>
            <person name="Nguyen C."/>
            <person name="Nguyen N."/>
            <person name="Nguyen T."/>
            <person name="Nicol R."/>
            <person name="Nielsen C."/>
            <person name="Nizzari M."/>
            <person name="Norbu C."/>
            <person name="Norbu N."/>
            <person name="O'donnell P."/>
            <person name="Okoawo O."/>
            <person name="O'leary S."/>
            <person name="Omotosho B."/>
            <person name="O'neill K."/>
            <person name="Osman S."/>
            <person name="Parker S."/>
            <person name="Perrin D."/>
            <person name="Phunkhang P."/>
            <person name="Piqani B."/>
            <person name="Purcell S."/>
            <person name="Rachupka T."/>
            <person name="Ramasamy U."/>
            <person name="Rameau R."/>
            <person name="Ray V."/>
            <person name="Raymond C."/>
            <person name="Retta R."/>
            <person name="Richardson S."/>
            <person name="Rise C."/>
            <person name="Rodriguez J."/>
            <person name="Rogers J."/>
            <person name="Rogov P."/>
            <person name="Rutman M."/>
            <person name="Schupbach R."/>
            <person name="Seaman C."/>
            <person name="Settipalli S."/>
            <person name="Sharpe T."/>
            <person name="Sheridan J."/>
            <person name="Sherpa N."/>
            <person name="Shi J."/>
            <person name="Smirnov S."/>
            <person name="Smith C."/>
            <person name="Sougnez C."/>
            <person name="Spencer B."/>
            <person name="Stalker J."/>
            <person name="Stange-thomann N."/>
            <person name="Stavropoulos S."/>
            <person name="Stetson K."/>
            <person name="Stone C."/>
            <person name="Stone S."/>
            <person name="Stubbs M."/>
            <person name="Talamas J."/>
            <person name="Tchuinga P."/>
            <person name="Tenzing P."/>
            <person name="Tesfaye S."/>
            <person name="Theodore J."/>
            <person name="Thoulutsang Y."/>
            <person name="Topham K."/>
            <person name="Towey S."/>
            <person name="Tsamla T."/>
            <person name="Tsomo N."/>
            <person name="Vallee D."/>
            <person name="Vassiliev H."/>
            <person name="Venkataraman V."/>
            <person name="Vinson J."/>
            <person name="Vo A."/>
            <person name="Wade C."/>
            <person name="Wang S."/>
            <person name="Wangchuk T."/>
            <person name="Wangdi T."/>
            <person name="Whittaker C."/>
            <person name="Wilkinson J."/>
            <person name="Wu Y."/>
            <person name="Wyman D."/>
            <person name="Yadav S."/>
            <person name="Yang S."/>
            <person name="Yang X."/>
            <person name="Yeager S."/>
            <person name="Yee E."/>
            <person name="Young G."/>
            <person name="Zainoun J."/>
            <person name="Zembeck L."/>
            <person name="Zimmer A."/>
            <person name="Zody M."/>
            <person name="Lander E."/>
        </authorList>
    </citation>
    <scope>NUCLEOTIDE SEQUENCE [LARGE SCALE GENOMIC DNA]</scope>
</reference>
<evidence type="ECO:0000259" key="7">
    <source>
        <dbReference type="PROSITE" id="PS50011"/>
    </source>
</evidence>
<dbReference type="Ensembl" id="ENSCSAVT00000012845.1">
    <property type="protein sequence ID" value="ENSCSAVP00000012697.1"/>
    <property type="gene ID" value="ENSCSAVG00000007455.1"/>
</dbReference>
<keyword evidence="2 5" id="KW-0547">Nucleotide-binding</keyword>
<evidence type="ECO:0000256" key="1">
    <source>
        <dbReference type="ARBA" id="ARBA00022679"/>
    </source>
</evidence>
<feature type="binding site" evidence="5">
    <location>
        <position position="48"/>
    </location>
    <ligand>
        <name>ATP</name>
        <dbReference type="ChEBI" id="CHEBI:30616"/>
    </ligand>
</feature>
<evidence type="ECO:0000256" key="2">
    <source>
        <dbReference type="ARBA" id="ARBA00022741"/>
    </source>
</evidence>